<feature type="region of interest" description="Disordered" evidence="3">
    <location>
        <begin position="49"/>
        <end position="95"/>
    </location>
</feature>
<dbReference type="Gene3D" id="1.10.150.130">
    <property type="match status" value="1"/>
</dbReference>
<dbReference type="Gene3D" id="1.10.443.10">
    <property type="entry name" value="Intergrase catalytic core"/>
    <property type="match status" value="1"/>
</dbReference>
<comment type="caution">
    <text evidence="4">The sequence shown here is derived from an EMBL/GenBank/DDBJ whole genome shotgun (WGS) entry which is preliminary data.</text>
</comment>
<gene>
    <name evidence="4" type="ORF">PLOB_00000064</name>
</gene>
<evidence type="ECO:0000313" key="5">
    <source>
        <dbReference type="Proteomes" id="UP001159405"/>
    </source>
</evidence>
<feature type="compositionally biased region" description="Basic residues" evidence="3">
    <location>
        <begin position="62"/>
        <end position="79"/>
    </location>
</feature>
<proteinExistence type="predicted"/>
<dbReference type="SUPFAM" id="SSF56349">
    <property type="entry name" value="DNA breaking-rejoining enzymes"/>
    <property type="match status" value="1"/>
</dbReference>
<accession>A0ABN8MTE5</accession>
<dbReference type="SUPFAM" id="SSF47823">
    <property type="entry name" value="lambda integrase-like, N-terminal domain"/>
    <property type="match status" value="1"/>
</dbReference>
<evidence type="ECO:0000256" key="2">
    <source>
        <dbReference type="ARBA" id="ARBA00023172"/>
    </source>
</evidence>
<keyword evidence="2" id="KW-0233">DNA recombination</keyword>
<dbReference type="InterPro" id="IPR052925">
    <property type="entry name" value="Phage_Integrase-like_Recomb"/>
</dbReference>
<organism evidence="4 5">
    <name type="scientific">Porites lobata</name>
    <dbReference type="NCBI Taxonomy" id="104759"/>
    <lineage>
        <taxon>Eukaryota</taxon>
        <taxon>Metazoa</taxon>
        <taxon>Cnidaria</taxon>
        <taxon>Anthozoa</taxon>
        <taxon>Hexacorallia</taxon>
        <taxon>Scleractinia</taxon>
        <taxon>Fungiina</taxon>
        <taxon>Poritidae</taxon>
        <taxon>Porites</taxon>
    </lineage>
</organism>
<dbReference type="InterPro" id="IPR010998">
    <property type="entry name" value="Integrase_recombinase_N"/>
</dbReference>
<dbReference type="PANTHER" id="PTHR34605:SF3">
    <property type="entry name" value="P CELL-TYPE AGGLUTINATION PROTEIN MAP4-LIKE-RELATED"/>
    <property type="match status" value="1"/>
</dbReference>
<dbReference type="PANTHER" id="PTHR34605">
    <property type="entry name" value="PHAGE_INTEGRASE DOMAIN-CONTAINING PROTEIN"/>
    <property type="match status" value="1"/>
</dbReference>
<evidence type="ECO:0000256" key="1">
    <source>
        <dbReference type="ARBA" id="ARBA00023125"/>
    </source>
</evidence>
<evidence type="ECO:0000256" key="3">
    <source>
        <dbReference type="SAM" id="MobiDB-lite"/>
    </source>
</evidence>
<sequence length="400" mass="45099">MASVTMQISSLIDSRFDNFKKQLTEENSSSVEAAVKRAKRARFVFQSKGNEQQFEHAESRRAEKKVKDSKKKRSQKYQHQRFQPYPPFNPNHRSSLPTLDAHSNTGINCLIHCSVFSRSFISSDISKVGVWKEARKLSDPELSIQVPHLLDLVLASNAPSTTSKYSYGWARWRRWTQSKQGVSFMPAHPLCIALYLLELTEDALQKNSGCSAIDSALYGIRWAHKIAGLASPTEHPTVIAAAEGARRTLSKPVQPKQPLDLETVVKVAQYYNTALASLADIRFLFVFLVGYAGLFRISELLSVKIKDITIVHDSMSIFSLGISYSTIRDEFKKYVSPFVNDPSDYCLHSLKSGGASNDGYKLSDPELKDRHAGWKNPCTKRRYTKRSHSEMLEVTRSMGI</sequence>
<dbReference type="Proteomes" id="UP001159405">
    <property type="component" value="Unassembled WGS sequence"/>
</dbReference>
<evidence type="ECO:0008006" key="6">
    <source>
        <dbReference type="Google" id="ProtNLM"/>
    </source>
</evidence>
<name>A0ABN8MTE5_9CNID</name>
<evidence type="ECO:0000313" key="4">
    <source>
        <dbReference type="EMBL" id="CAH3032595.1"/>
    </source>
</evidence>
<dbReference type="InterPro" id="IPR013762">
    <property type="entry name" value="Integrase-like_cat_sf"/>
</dbReference>
<keyword evidence="1" id="KW-0238">DNA-binding</keyword>
<reference evidence="4 5" key="1">
    <citation type="submission" date="2022-05" db="EMBL/GenBank/DDBJ databases">
        <authorList>
            <consortium name="Genoscope - CEA"/>
            <person name="William W."/>
        </authorList>
    </citation>
    <scope>NUCLEOTIDE SEQUENCE [LARGE SCALE GENOMIC DNA]</scope>
</reference>
<dbReference type="InterPro" id="IPR011010">
    <property type="entry name" value="DNA_brk_join_enz"/>
</dbReference>
<dbReference type="EMBL" id="CALNXK010000001">
    <property type="protein sequence ID" value="CAH3032595.1"/>
    <property type="molecule type" value="Genomic_DNA"/>
</dbReference>
<protein>
    <recommendedName>
        <fullName evidence="6">Tyr recombinase domain-containing protein</fullName>
    </recommendedName>
</protein>
<keyword evidence="5" id="KW-1185">Reference proteome</keyword>